<reference evidence="1" key="1">
    <citation type="submission" date="2009-05" db="EMBL/GenBank/DDBJ databases">
        <authorList>
            <person name="Harkins D.M."/>
            <person name="DeShazer D."/>
            <person name="Woods D.E."/>
            <person name="Brinkac L.M."/>
            <person name="Brown K.A."/>
            <person name="Hung G.C."/>
            <person name="Tuanyok A."/>
            <person name="Zhang B."/>
            <person name="Nierman W.C."/>
        </authorList>
    </citation>
    <scope>NUCLEOTIDE SEQUENCE [LARGE SCALE GENOMIC DNA]</scope>
    <source>
        <strain evidence="1">1710a</strain>
    </source>
</reference>
<accession>A0A0E1WC97</accession>
<protein>
    <submittedName>
        <fullName evidence="1">Uncharacterized protein</fullName>
    </submittedName>
</protein>
<sequence>MPHRALGVRYLLSTIKQLRMIQIESRQGFFKALFMMWRLYAISGVE</sequence>
<dbReference type="AlphaFoldDB" id="A0A0E1WC97"/>
<organism evidence="1">
    <name type="scientific">Burkholderia pseudomallei 1710a</name>
    <dbReference type="NCBI Taxonomy" id="320371"/>
    <lineage>
        <taxon>Bacteria</taxon>
        <taxon>Pseudomonadati</taxon>
        <taxon>Pseudomonadota</taxon>
        <taxon>Betaproteobacteria</taxon>
        <taxon>Burkholderiales</taxon>
        <taxon>Burkholderiaceae</taxon>
        <taxon>Burkholderia</taxon>
        <taxon>pseudomallei group</taxon>
    </lineage>
</organism>
<dbReference type="Proteomes" id="UP000001812">
    <property type="component" value="Chromosome I"/>
</dbReference>
<dbReference type="EMBL" id="CM000832">
    <property type="protein sequence ID" value="EET09966.1"/>
    <property type="molecule type" value="Genomic_DNA"/>
</dbReference>
<evidence type="ECO:0000313" key="1">
    <source>
        <dbReference type="EMBL" id="EET09966.1"/>
    </source>
</evidence>
<proteinExistence type="predicted"/>
<name>A0A0E1WC97_BURPE</name>
<gene>
    <name evidence="1" type="ORF">BURPS1710A_3328</name>
</gene>
<dbReference type="HOGENOM" id="CLU_3181190_0_0_4"/>